<gene>
    <name evidence="1" type="ORF">C1H84_07605</name>
</gene>
<dbReference type="AlphaFoldDB" id="A0A365YHH7"/>
<dbReference type="PANTHER" id="PTHR42110:SF1">
    <property type="entry name" value="L-ASPARAGINASE, PUTATIVE (AFU_ORTHOLOGUE AFUA_3G11890)-RELATED"/>
    <property type="match status" value="1"/>
</dbReference>
<evidence type="ECO:0000313" key="2">
    <source>
        <dbReference type="Proteomes" id="UP000252167"/>
    </source>
</evidence>
<proteinExistence type="predicted"/>
<keyword evidence="2" id="KW-1185">Reference proteome</keyword>
<sequence length="310" mass="31720">MPQHVPLVAATRGDAIESIHYGSAVVLGPDGSVLESRGDTQALYYPRSALKPLFAVGLLRAGLELSDEQIALAAASHSGSQRHQDVARSTLEAAGLSLQALGNSTDLPYGTAEQAAWLAAGGSATQLAQNCSGKHAALLALCKLKGWDLKSYLCEGHPLLQLLRETVEELTGEDIAGQSTDGCGTPVYLLSLPALARGFARLASAAQGTPEGRVAAAMRAYPELVAGEGRDVTALMRAVPGAIAKDGFEGIQAVALPDGTALAVKIADGGDRARMPVTAALLAAHVRVPEDLLSSPALGGGKPVGRLAAL</sequence>
<protein>
    <submittedName>
        <fullName evidence="1">Asparaginase</fullName>
    </submittedName>
</protein>
<reference evidence="1 2" key="1">
    <citation type="submission" date="2018-01" db="EMBL/GenBank/DDBJ databases">
        <title>Glutamicibacter soli strain NHPC-3 Whole genome sequence and assembly.</title>
        <authorList>
            <person name="Choudhury P."/>
            <person name="Gupta D."/>
            <person name="Sengupta K."/>
            <person name="Jawed A."/>
            <person name="Sultana N."/>
            <person name="Saha P."/>
        </authorList>
    </citation>
    <scope>NUCLEOTIDE SEQUENCE [LARGE SCALE GENOMIC DNA]</scope>
    <source>
        <strain evidence="1 2">NHPC-3</strain>
    </source>
</reference>
<evidence type="ECO:0000313" key="1">
    <source>
        <dbReference type="EMBL" id="RBM01999.1"/>
    </source>
</evidence>
<organism evidence="1 2">
    <name type="scientific">Glutamicibacter soli</name>
    <dbReference type="NCBI Taxonomy" id="453836"/>
    <lineage>
        <taxon>Bacteria</taxon>
        <taxon>Bacillati</taxon>
        <taxon>Actinomycetota</taxon>
        <taxon>Actinomycetes</taxon>
        <taxon>Micrococcales</taxon>
        <taxon>Micrococcaceae</taxon>
        <taxon>Glutamicibacter</taxon>
    </lineage>
</organism>
<accession>A0A365YHH7</accession>
<name>A0A365YHH7_9MICC</name>
<dbReference type="InterPro" id="IPR010349">
    <property type="entry name" value="Asparaginase_II"/>
</dbReference>
<dbReference type="PANTHER" id="PTHR42110">
    <property type="entry name" value="L-ASPARAGINASE, PUTATIVE (AFU_ORTHOLOGUE AFUA_3G11890)-RELATED"/>
    <property type="match status" value="1"/>
</dbReference>
<dbReference type="EMBL" id="POAF01000003">
    <property type="protein sequence ID" value="RBM01999.1"/>
    <property type="molecule type" value="Genomic_DNA"/>
</dbReference>
<dbReference type="Pfam" id="PF06089">
    <property type="entry name" value="Asparaginase_II"/>
    <property type="match status" value="1"/>
</dbReference>
<comment type="caution">
    <text evidence="1">The sequence shown here is derived from an EMBL/GenBank/DDBJ whole genome shotgun (WGS) entry which is preliminary data.</text>
</comment>
<dbReference type="Proteomes" id="UP000252167">
    <property type="component" value="Unassembled WGS sequence"/>
</dbReference>